<dbReference type="AlphaFoldDB" id="A0A9N9MQD4"/>
<evidence type="ECO:0000313" key="2">
    <source>
        <dbReference type="Proteomes" id="UP001152799"/>
    </source>
</evidence>
<reference evidence="1" key="1">
    <citation type="submission" date="2022-01" db="EMBL/GenBank/DDBJ databases">
        <authorList>
            <person name="King R."/>
        </authorList>
    </citation>
    <scope>NUCLEOTIDE SEQUENCE</scope>
</reference>
<dbReference type="EMBL" id="OU892280">
    <property type="protein sequence ID" value="CAG9767991.1"/>
    <property type="molecule type" value="Genomic_DNA"/>
</dbReference>
<organism evidence="1 2">
    <name type="scientific">Ceutorhynchus assimilis</name>
    <name type="common">cabbage seed weevil</name>
    <dbReference type="NCBI Taxonomy" id="467358"/>
    <lineage>
        <taxon>Eukaryota</taxon>
        <taxon>Metazoa</taxon>
        <taxon>Ecdysozoa</taxon>
        <taxon>Arthropoda</taxon>
        <taxon>Hexapoda</taxon>
        <taxon>Insecta</taxon>
        <taxon>Pterygota</taxon>
        <taxon>Neoptera</taxon>
        <taxon>Endopterygota</taxon>
        <taxon>Coleoptera</taxon>
        <taxon>Polyphaga</taxon>
        <taxon>Cucujiformia</taxon>
        <taxon>Curculionidae</taxon>
        <taxon>Ceutorhynchinae</taxon>
        <taxon>Ceutorhynchus</taxon>
    </lineage>
</organism>
<accession>A0A9N9MQD4</accession>
<gene>
    <name evidence="1" type="ORF">CEUTPL_LOCUS8543</name>
</gene>
<evidence type="ECO:0000313" key="1">
    <source>
        <dbReference type="EMBL" id="CAG9767991.1"/>
    </source>
</evidence>
<keyword evidence="2" id="KW-1185">Reference proteome</keyword>
<protein>
    <submittedName>
        <fullName evidence="1">Uncharacterized protein</fullName>
    </submittedName>
</protein>
<sequence length="131" mass="15310">MEKINLREAGERLRRYADKELGLLESLKEKELQNQRMQAEIDAKSMEINQSEIHERIAEETFIESMYYLELQQVNHVKNSLGRILDYILIDNIETHSVDQSNHPLVKCDPYHPALELTLDTGVTEIVRDNC</sequence>
<proteinExistence type="predicted"/>
<dbReference type="Proteomes" id="UP001152799">
    <property type="component" value="Chromosome 4"/>
</dbReference>
<name>A0A9N9MQD4_9CUCU</name>